<reference evidence="1 2" key="1">
    <citation type="submission" date="2020-04" db="EMBL/GenBank/DDBJ databases">
        <authorList>
            <person name="De Canck E."/>
        </authorList>
    </citation>
    <scope>NUCLEOTIDE SEQUENCE [LARGE SCALE GENOMIC DNA]</scope>
    <source>
        <strain evidence="1 2">LMG 24238</strain>
    </source>
</reference>
<accession>A0A6J5CRY3</accession>
<protein>
    <submittedName>
        <fullName evidence="1">Uncharacterized protein</fullName>
    </submittedName>
</protein>
<organism evidence="1 2">
    <name type="scientific">Paraburkholderia sediminicola</name>
    <dbReference type="NCBI Taxonomy" id="458836"/>
    <lineage>
        <taxon>Bacteria</taxon>
        <taxon>Pseudomonadati</taxon>
        <taxon>Pseudomonadota</taxon>
        <taxon>Betaproteobacteria</taxon>
        <taxon>Burkholderiales</taxon>
        <taxon>Burkholderiaceae</taxon>
        <taxon>Paraburkholderia</taxon>
    </lineage>
</organism>
<dbReference type="GeneID" id="97045503"/>
<evidence type="ECO:0000313" key="2">
    <source>
        <dbReference type="Proteomes" id="UP000494255"/>
    </source>
</evidence>
<keyword evidence="2" id="KW-1185">Reference proteome</keyword>
<dbReference type="Proteomes" id="UP000494255">
    <property type="component" value="Unassembled WGS sequence"/>
</dbReference>
<evidence type="ECO:0000313" key="1">
    <source>
        <dbReference type="EMBL" id="CAB3742783.1"/>
    </source>
</evidence>
<dbReference type="RefSeq" id="WP_175054386.1">
    <property type="nucleotide sequence ID" value="NZ_CADIKC010000015.1"/>
</dbReference>
<dbReference type="EMBL" id="CADIKC010000015">
    <property type="protein sequence ID" value="CAB3742783.1"/>
    <property type="molecule type" value="Genomic_DNA"/>
</dbReference>
<sequence length="141" mass="15579">MKTIFIFNDSRPTDHLQSIVALGEDGQRVGCIKFDSYTAPHCQFAMGAQHLLREDDPDIADPVHATRAALLRRYDAVYGAGNWMPMWLDAPATNGAWRRALYLFRQRQSQPVEGAQFGNAALAGILGAIFNPADSVPHTTH</sequence>
<name>A0A6J5CRY3_9BURK</name>
<proteinExistence type="predicted"/>
<gene>
    <name evidence="1" type="ORF">LMG24238_06940</name>
</gene>
<dbReference type="AlphaFoldDB" id="A0A6J5CRY3"/>